<reference evidence="5 6" key="1">
    <citation type="submission" date="2020-08" db="EMBL/GenBank/DDBJ databases">
        <title>Sequencing the genomes of 1000 actinobacteria strains.</title>
        <authorList>
            <person name="Klenk H.-P."/>
        </authorList>
    </citation>
    <scope>NUCLEOTIDE SEQUENCE [LARGE SCALE GENOMIC DNA]</scope>
    <source>
        <strain evidence="5 6">DSM 45298</strain>
    </source>
</reference>
<dbReference type="Gene3D" id="2.60.120.10">
    <property type="entry name" value="Jelly Rolls"/>
    <property type="match status" value="1"/>
</dbReference>
<keyword evidence="6" id="KW-1185">Reference proteome</keyword>
<dbReference type="InterPro" id="IPR003313">
    <property type="entry name" value="AraC-bd"/>
</dbReference>
<protein>
    <submittedName>
        <fullName evidence="5">AraC-like DNA-binding protein</fullName>
    </submittedName>
</protein>
<sequence length="272" mass="30086">MSEYRTLPNYRAGEIAMPVAIHNHHEHSDHGVYFDTHSHPTHELVWKDRGAGVVVADGERWTTTPGLGLWIPAGTPHSGWMMASSTSYSTHFDIDSLDALSTRPVAVEVTPLLRLLLLRLSEPNLSSDSRTVAEAMVFDVISPAERQLRVSMPTDMSLTPIIESVLADPSTQTTLDGWAQRLGVSSRTLRRQFVEHAGCGFAEWVRGARIQYAIPLLLDGATLEELCEPCGYHTATSFSVAFRKVTGLTPGQFRSRHTTYDHDEAMSVSETD</sequence>
<accession>A0A840ER60</accession>
<feature type="domain" description="HTH araC/xylS-type" evidence="4">
    <location>
        <begin position="156"/>
        <end position="256"/>
    </location>
</feature>
<keyword evidence="3" id="KW-0804">Transcription</keyword>
<evidence type="ECO:0000313" key="6">
    <source>
        <dbReference type="Proteomes" id="UP000551501"/>
    </source>
</evidence>
<dbReference type="PANTHER" id="PTHR11019:SF199">
    <property type="entry name" value="HTH-TYPE TRANSCRIPTIONAL REGULATOR NIMR"/>
    <property type="match status" value="1"/>
</dbReference>
<dbReference type="InterPro" id="IPR018062">
    <property type="entry name" value="HTH_AraC-typ_CS"/>
</dbReference>
<dbReference type="GO" id="GO:0003700">
    <property type="term" value="F:DNA-binding transcription factor activity"/>
    <property type="evidence" value="ECO:0007669"/>
    <property type="project" value="InterPro"/>
</dbReference>
<dbReference type="GO" id="GO:0043565">
    <property type="term" value="F:sequence-specific DNA binding"/>
    <property type="evidence" value="ECO:0007669"/>
    <property type="project" value="InterPro"/>
</dbReference>
<dbReference type="EMBL" id="JACIFP010000001">
    <property type="protein sequence ID" value="MBB4135325.1"/>
    <property type="molecule type" value="Genomic_DNA"/>
</dbReference>
<dbReference type="AlphaFoldDB" id="A0A840ER60"/>
<dbReference type="Pfam" id="PF02311">
    <property type="entry name" value="AraC_binding"/>
    <property type="match status" value="1"/>
</dbReference>
<evidence type="ECO:0000259" key="4">
    <source>
        <dbReference type="PROSITE" id="PS01124"/>
    </source>
</evidence>
<dbReference type="SMART" id="SM00342">
    <property type="entry name" value="HTH_ARAC"/>
    <property type="match status" value="1"/>
</dbReference>
<proteinExistence type="predicted"/>
<dbReference type="PROSITE" id="PS00041">
    <property type="entry name" value="HTH_ARAC_FAMILY_1"/>
    <property type="match status" value="1"/>
</dbReference>
<name>A0A840ER60_9ACTN</name>
<dbReference type="Proteomes" id="UP000551501">
    <property type="component" value="Unassembled WGS sequence"/>
</dbReference>
<dbReference type="SUPFAM" id="SSF51215">
    <property type="entry name" value="Regulatory protein AraC"/>
    <property type="match status" value="1"/>
</dbReference>
<dbReference type="SUPFAM" id="SSF46689">
    <property type="entry name" value="Homeodomain-like"/>
    <property type="match status" value="1"/>
</dbReference>
<dbReference type="PROSITE" id="PS01124">
    <property type="entry name" value="HTH_ARAC_FAMILY_2"/>
    <property type="match status" value="1"/>
</dbReference>
<evidence type="ECO:0000313" key="5">
    <source>
        <dbReference type="EMBL" id="MBB4135325.1"/>
    </source>
</evidence>
<evidence type="ECO:0000256" key="3">
    <source>
        <dbReference type="ARBA" id="ARBA00023163"/>
    </source>
</evidence>
<organism evidence="5 6">
    <name type="scientific">Gordonia humi</name>
    <dbReference type="NCBI Taxonomy" id="686429"/>
    <lineage>
        <taxon>Bacteria</taxon>
        <taxon>Bacillati</taxon>
        <taxon>Actinomycetota</taxon>
        <taxon>Actinomycetes</taxon>
        <taxon>Mycobacteriales</taxon>
        <taxon>Gordoniaceae</taxon>
        <taxon>Gordonia</taxon>
    </lineage>
</organism>
<dbReference type="Pfam" id="PF12833">
    <property type="entry name" value="HTH_18"/>
    <property type="match status" value="1"/>
</dbReference>
<evidence type="ECO:0000256" key="1">
    <source>
        <dbReference type="ARBA" id="ARBA00023015"/>
    </source>
</evidence>
<dbReference type="InterPro" id="IPR009057">
    <property type="entry name" value="Homeodomain-like_sf"/>
</dbReference>
<keyword evidence="2 5" id="KW-0238">DNA-binding</keyword>
<comment type="caution">
    <text evidence="5">The sequence shown here is derived from an EMBL/GenBank/DDBJ whole genome shotgun (WGS) entry which is preliminary data.</text>
</comment>
<dbReference type="RefSeq" id="WP_183370382.1">
    <property type="nucleotide sequence ID" value="NZ_BAABHL010000127.1"/>
</dbReference>
<dbReference type="InterPro" id="IPR018060">
    <property type="entry name" value="HTH_AraC"/>
</dbReference>
<dbReference type="Gene3D" id="1.10.10.60">
    <property type="entry name" value="Homeodomain-like"/>
    <property type="match status" value="1"/>
</dbReference>
<keyword evidence="1" id="KW-0805">Transcription regulation</keyword>
<dbReference type="PANTHER" id="PTHR11019">
    <property type="entry name" value="HTH-TYPE TRANSCRIPTIONAL REGULATOR NIMR"/>
    <property type="match status" value="1"/>
</dbReference>
<dbReference type="InterPro" id="IPR014710">
    <property type="entry name" value="RmlC-like_jellyroll"/>
</dbReference>
<gene>
    <name evidence="5" type="ORF">BKA16_001877</name>
</gene>
<evidence type="ECO:0000256" key="2">
    <source>
        <dbReference type="ARBA" id="ARBA00023125"/>
    </source>
</evidence>
<dbReference type="InterPro" id="IPR037923">
    <property type="entry name" value="HTH-like"/>
</dbReference>